<dbReference type="InterPro" id="IPR036901">
    <property type="entry name" value="Asp/Orn_carbamoylTrfase_sf"/>
</dbReference>
<feature type="domain" description="Aspartate/ornithine carbamoyltransferase Asp/Orn-binding" evidence="8">
    <location>
        <begin position="157"/>
        <end position="343"/>
    </location>
</feature>
<dbReference type="AlphaFoldDB" id="A0A858U6P1"/>
<evidence type="ECO:0000259" key="8">
    <source>
        <dbReference type="Pfam" id="PF00185"/>
    </source>
</evidence>
<dbReference type="PRINTS" id="PR00100">
    <property type="entry name" value="AOTCASE"/>
</dbReference>
<dbReference type="PROSITE" id="PS00097">
    <property type="entry name" value="CARBAMOYLTRANSFERASE"/>
    <property type="match status" value="1"/>
</dbReference>
<evidence type="ECO:0000256" key="4">
    <source>
        <dbReference type="ARBA" id="ARBA00022490"/>
    </source>
</evidence>
<accession>A0A858U6P1</accession>
<dbReference type="HAMAP" id="MF_01109">
    <property type="entry name" value="OTCase"/>
    <property type="match status" value="1"/>
</dbReference>
<dbReference type="GO" id="GO:0004585">
    <property type="term" value="F:ornithine carbamoyltransferase activity"/>
    <property type="evidence" value="ECO:0007669"/>
    <property type="project" value="UniProtKB-UniRule"/>
</dbReference>
<dbReference type="Proteomes" id="UP000501060">
    <property type="component" value="Chromosome"/>
</dbReference>
<comment type="subcellular location">
    <subcellularLocation>
        <location evidence="1 7">Cytoplasm</location>
    </subcellularLocation>
</comment>
<evidence type="ECO:0000313" key="11">
    <source>
        <dbReference type="Proteomes" id="UP000501060"/>
    </source>
</evidence>
<keyword evidence="11" id="KW-1185">Reference proteome</keyword>
<dbReference type="GO" id="GO:0016597">
    <property type="term" value="F:amino acid binding"/>
    <property type="evidence" value="ECO:0007669"/>
    <property type="project" value="InterPro"/>
</dbReference>
<dbReference type="EMBL" id="CP051481">
    <property type="protein sequence ID" value="QJG66935.1"/>
    <property type="molecule type" value="Genomic_DNA"/>
</dbReference>
<evidence type="ECO:0000313" key="10">
    <source>
        <dbReference type="EMBL" id="QJG66935.1"/>
    </source>
</evidence>
<evidence type="ECO:0000256" key="7">
    <source>
        <dbReference type="HAMAP-Rule" id="MF_01109"/>
    </source>
</evidence>
<dbReference type="PANTHER" id="PTHR45753">
    <property type="entry name" value="ORNITHINE CARBAMOYLTRANSFERASE, MITOCHONDRIAL"/>
    <property type="match status" value="1"/>
</dbReference>
<feature type="binding site" evidence="7">
    <location>
        <begin position="59"/>
        <end position="62"/>
    </location>
    <ligand>
        <name>carbamoyl phosphate</name>
        <dbReference type="ChEBI" id="CHEBI:58228"/>
    </ligand>
</feature>
<dbReference type="GO" id="GO:0042450">
    <property type="term" value="P:L-arginine biosynthetic process via ornithine"/>
    <property type="evidence" value="ECO:0007669"/>
    <property type="project" value="UniProtKB-UniRule"/>
</dbReference>
<feature type="binding site" evidence="7">
    <location>
        <begin position="244"/>
        <end position="245"/>
    </location>
    <ligand>
        <name>L-ornithine</name>
        <dbReference type="ChEBI" id="CHEBI:46911"/>
    </ligand>
</feature>
<keyword evidence="4 7" id="KW-0963">Cytoplasm</keyword>
<dbReference type="InterPro" id="IPR006131">
    <property type="entry name" value="Asp_carbamoyltransf_Asp/Orn-bd"/>
</dbReference>
<dbReference type="PANTHER" id="PTHR45753:SF1">
    <property type="entry name" value="ORNITHINE CARBAMOYLTRANSFERASE, CATABOLIC"/>
    <property type="match status" value="1"/>
</dbReference>
<evidence type="ECO:0000256" key="1">
    <source>
        <dbReference type="ARBA" id="ARBA00004496"/>
    </source>
</evidence>
<dbReference type="Pfam" id="PF00185">
    <property type="entry name" value="OTCace"/>
    <property type="match status" value="1"/>
</dbReference>
<feature type="binding site" evidence="7">
    <location>
        <begin position="281"/>
        <end position="282"/>
    </location>
    <ligand>
        <name>carbamoyl phosphate</name>
        <dbReference type="ChEBI" id="CHEBI:58228"/>
    </ligand>
</feature>
<feature type="binding site" evidence="7">
    <location>
        <position position="169"/>
    </location>
    <ligand>
        <name>L-ornithine</name>
        <dbReference type="ChEBI" id="CHEBI:46911"/>
    </ligand>
</feature>
<proteinExistence type="inferred from homology"/>
<evidence type="ECO:0000256" key="3">
    <source>
        <dbReference type="ARBA" id="ARBA00013007"/>
    </source>
</evidence>
<dbReference type="NCBIfam" id="TIGR00658">
    <property type="entry name" value="orni_carb_tr"/>
    <property type="match status" value="1"/>
</dbReference>
<dbReference type="KEGG" id="mphe:HGG69_01190"/>
<dbReference type="PRINTS" id="PR00102">
    <property type="entry name" value="OTCASE"/>
</dbReference>
<evidence type="ECO:0000259" key="9">
    <source>
        <dbReference type="Pfam" id="PF02729"/>
    </source>
</evidence>
<reference evidence="10 11" key="1">
    <citation type="submission" date="2020-04" db="EMBL/GenBank/DDBJ databases">
        <title>Novel Mycoplasma species detected in Phocoena phocoena (harbor porpoise) from the USA.</title>
        <authorList>
            <person name="Volokhov D.V."/>
        </authorList>
    </citation>
    <scope>NUCLEOTIDE SEQUENCE [LARGE SCALE GENOMIC DNA]</scope>
    <source>
        <strain evidence="10 11">Phocoena C-264-GEN</strain>
    </source>
</reference>
<sequence>MPVNLKGRSLDSALNFTTEEVRYVLELSKKLKASKEQGLHTNNRPLVGKNIAIMFQKDSTRTRCAFEVAAFDLGAGCTYIGPAGSNFGKKESIEDTAMVLGRFYDGIEFRGFKQSDVDALVKYSGVPVWNGLTDAEHPTQMFADYMTMEEHVGNMSGKKVVFAGDIKNNVARSIMIGGAFVGAHVVLCGPKEQHELVKTGEGFKEVFEECQKLFARNGGSVSFSDNKIEAAKDADVIYTDVWVSLGEPFEIFEARIKELGSFQVDMDMIKAAKENVVFLHCLPAFHDDHTQFSAKIKEDFGAKYPVVATGAMEVTDEVFKSKHNKAMDQAENRMHTIKAVILATIGY</sequence>
<dbReference type="EC" id="2.1.3.3" evidence="3 7"/>
<dbReference type="GO" id="GO:0005737">
    <property type="term" value="C:cytoplasm"/>
    <property type="evidence" value="ECO:0007669"/>
    <property type="project" value="UniProtKB-SubCell"/>
</dbReference>
<dbReference type="InterPro" id="IPR006132">
    <property type="entry name" value="Asp/Orn_carbamoyltranf_P-bd"/>
</dbReference>
<dbReference type="InterPro" id="IPR002292">
    <property type="entry name" value="Orn/put_carbamltrans"/>
</dbReference>
<feature type="binding site" evidence="7">
    <location>
        <position position="86"/>
    </location>
    <ligand>
        <name>carbamoyl phosphate</name>
        <dbReference type="ChEBI" id="CHEBI:58228"/>
    </ligand>
</feature>
<feature type="binding site" evidence="7">
    <location>
        <position position="333"/>
    </location>
    <ligand>
        <name>carbamoyl phosphate</name>
        <dbReference type="ChEBI" id="CHEBI:58228"/>
    </ligand>
</feature>
<protein>
    <recommendedName>
        <fullName evidence="3 7">Ornithine carbamoyltransferase</fullName>
        <shortName evidence="7">OTCase</shortName>
        <ecNumber evidence="3 7">2.1.3.3</ecNumber>
    </recommendedName>
</protein>
<dbReference type="Gene3D" id="3.40.50.1370">
    <property type="entry name" value="Aspartate/ornithine carbamoyltransferase"/>
    <property type="match status" value="2"/>
</dbReference>
<organism evidence="10 11">
    <name type="scientific">Mycoplasma phocoenae</name>
    <dbReference type="NCBI Taxonomy" id="754517"/>
    <lineage>
        <taxon>Bacteria</taxon>
        <taxon>Bacillati</taxon>
        <taxon>Mycoplasmatota</taxon>
        <taxon>Mollicutes</taxon>
        <taxon>Mycoplasmataceae</taxon>
        <taxon>Mycoplasma</taxon>
    </lineage>
</organism>
<feature type="domain" description="Aspartate/ornithine carbamoyltransferase carbamoyl-P binding" evidence="9">
    <location>
        <begin position="10"/>
        <end position="150"/>
    </location>
</feature>
<name>A0A858U6P1_9MOLU</name>
<evidence type="ECO:0000256" key="5">
    <source>
        <dbReference type="ARBA" id="ARBA00022679"/>
    </source>
</evidence>
<comment type="similarity">
    <text evidence="2 7">Belongs to the aspartate/ornithine carbamoyltransferase superfamily. OTCase family.</text>
</comment>
<dbReference type="GO" id="GO:0019240">
    <property type="term" value="P:citrulline biosynthetic process"/>
    <property type="evidence" value="ECO:0007669"/>
    <property type="project" value="TreeGrafter"/>
</dbReference>
<gene>
    <name evidence="10" type="primary">argF</name>
    <name evidence="10" type="ORF">HGG69_01190</name>
</gene>
<feature type="binding site" evidence="7">
    <location>
        <position position="110"/>
    </location>
    <ligand>
        <name>carbamoyl phosphate</name>
        <dbReference type="ChEBI" id="CHEBI:58228"/>
    </ligand>
</feature>
<feature type="binding site" evidence="7">
    <location>
        <begin position="137"/>
        <end position="140"/>
    </location>
    <ligand>
        <name>carbamoyl phosphate</name>
        <dbReference type="ChEBI" id="CHEBI:58228"/>
    </ligand>
</feature>
<dbReference type="Pfam" id="PF02729">
    <property type="entry name" value="OTCace_N"/>
    <property type="match status" value="1"/>
</dbReference>
<dbReference type="InterPro" id="IPR006130">
    <property type="entry name" value="Asp/Orn_carbamoylTrfase"/>
</dbReference>
<evidence type="ECO:0000256" key="6">
    <source>
        <dbReference type="ARBA" id="ARBA00048772"/>
    </source>
</evidence>
<keyword evidence="5 7" id="KW-0808">Transferase</keyword>
<dbReference type="RefSeq" id="WP_169604986.1">
    <property type="nucleotide sequence ID" value="NZ_CP051481.1"/>
</dbReference>
<feature type="binding site" evidence="7">
    <location>
        <position position="240"/>
    </location>
    <ligand>
        <name>L-ornithine</name>
        <dbReference type="ChEBI" id="CHEBI:46911"/>
    </ligand>
</feature>
<dbReference type="SUPFAM" id="SSF53671">
    <property type="entry name" value="Aspartate/ornithine carbamoyltransferase"/>
    <property type="match status" value="1"/>
</dbReference>
<evidence type="ECO:0000256" key="2">
    <source>
        <dbReference type="ARBA" id="ARBA00007805"/>
    </source>
</evidence>
<comment type="catalytic activity">
    <reaction evidence="6 7">
        <text>carbamoyl phosphate + L-ornithine = L-citrulline + phosphate + H(+)</text>
        <dbReference type="Rhea" id="RHEA:19513"/>
        <dbReference type="ChEBI" id="CHEBI:15378"/>
        <dbReference type="ChEBI" id="CHEBI:43474"/>
        <dbReference type="ChEBI" id="CHEBI:46911"/>
        <dbReference type="ChEBI" id="CHEBI:57743"/>
        <dbReference type="ChEBI" id="CHEBI:58228"/>
        <dbReference type="EC" id="2.1.3.3"/>
    </reaction>
</comment>
<dbReference type="InterPro" id="IPR024904">
    <property type="entry name" value="OTCase_ArgI"/>
</dbReference>